<keyword evidence="2" id="KW-1185">Reference proteome</keyword>
<sequence>MSDHQARRNAARRLMRETGVNYQAAVLQVAVTDNLPSTAPAEQAAATEHLSPALCNLVRAHCWKISRDLDRAMNETRMVDHLRGEEPRSRSDRAEWERIVLYSLSDAARRLNLLLGTLAVDVQARGADSELLQRFLQTEDEAGALAYLTDDAREHHAGLTGGSAPESTMAIWHAVGAVISENAAPPDRDPLFDMTECFLAALHGDPQEDPQIFDGFAPNLKALAMELVRRRKREQRKITHRRMSPSTGG</sequence>
<accession>A0ABV6WR73</accession>
<proteinExistence type="predicted"/>
<evidence type="ECO:0000313" key="2">
    <source>
        <dbReference type="Proteomes" id="UP001592529"/>
    </source>
</evidence>
<dbReference type="Proteomes" id="UP001592529">
    <property type="component" value="Unassembled WGS sequence"/>
</dbReference>
<name>A0ABV6WR73_9ACTN</name>
<comment type="caution">
    <text evidence="1">The sequence shown here is derived from an EMBL/GenBank/DDBJ whole genome shotgun (WGS) entry which is preliminary data.</text>
</comment>
<organism evidence="1 2">
    <name type="scientific">Streptacidiphilus alkalitolerans</name>
    <dbReference type="NCBI Taxonomy" id="3342712"/>
    <lineage>
        <taxon>Bacteria</taxon>
        <taxon>Bacillati</taxon>
        <taxon>Actinomycetota</taxon>
        <taxon>Actinomycetes</taxon>
        <taxon>Kitasatosporales</taxon>
        <taxon>Streptomycetaceae</taxon>
        <taxon>Streptacidiphilus</taxon>
    </lineage>
</organism>
<reference evidence="1 2" key="1">
    <citation type="submission" date="2024-09" db="EMBL/GenBank/DDBJ databases">
        <authorList>
            <person name="Lee S.D."/>
        </authorList>
    </citation>
    <scope>NUCLEOTIDE SEQUENCE [LARGE SCALE GENOMIC DNA]</scope>
    <source>
        <strain evidence="1 2">N1-12</strain>
    </source>
</reference>
<protein>
    <submittedName>
        <fullName evidence="1">Uncharacterized protein</fullName>
    </submittedName>
</protein>
<gene>
    <name evidence="1" type="ORF">ACEZCY_35775</name>
</gene>
<evidence type="ECO:0000313" key="1">
    <source>
        <dbReference type="EMBL" id="MFC1428535.1"/>
    </source>
</evidence>
<dbReference type="EMBL" id="JBHFAA010000025">
    <property type="protein sequence ID" value="MFC1428535.1"/>
    <property type="molecule type" value="Genomic_DNA"/>
</dbReference>
<dbReference type="RefSeq" id="WP_380527933.1">
    <property type="nucleotide sequence ID" value="NZ_JBHFAA010000025.1"/>
</dbReference>